<accession>A0A9W4SUT6</accession>
<evidence type="ECO:0000313" key="1">
    <source>
        <dbReference type="EMBL" id="CAI2181690.1"/>
    </source>
</evidence>
<dbReference type="OrthoDB" id="691673at2759"/>
<dbReference type="Gene3D" id="1.10.10.60">
    <property type="entry name" value="Homeodomain-like"/>
    <property type="match status" value="1"/>
</dbReference>
<comment type="caution">
    <text evidence="1">The sequence shown here is derived from an EMBL/GenBank/DDBJ whole genome shotgun (WGS) entry which is preliminary data.</text>
</comment>
<organism evidence="1 2">
    <name type="scientific">Funneliformis geosporum</name>
    <dbReference type="NCBI Taxonomy" id="1117311"/>
    <lineage>
        <taxon>Eukaryota</taxon>
        <taxon>Fungi</taxon>
        <taxon>Fungi incertae sedis</taxon>
        <taxon>Mucoromycota</taxon>
        <taxon>Glomeromycotina</taxon>
        <taxon>Glomeromycetes</taxon>
        <taxon>Glomerales</taxon>
        <taxon>Glomeraceae</taxon>
        <taxon>Funneliformis</taxon>
    </lineage>
</organism>
<evidence type="ECO:0000313" key="2">
    <source>
        <dbReference type="Proteomes" id="UP001153678"/>
    </source>
</evidence>
<dbReference type="Proteomes" id="UP001153678">
    <property type="component" value="Unassembled WGS sequence"/>
</dbReference>
<protein>
    <submittedName>
        <fullName evidence="1">12909_t:CDS:1</fullName>
    </submittedName>
</protein>
<proteinExistence type="predicted"/>
<dbReference type="EMBL" id="CAMKVN010002575">
    <property type="protein sequence ID" value="CAI2181690.1"/>
    <property type="molecule type" value="Genomic_DNA"/>
</dbReference>
<name>A0A9W4SUT6_9GLOM</name>
<dbReference type="AlphaFoldDB" id="A0A9W4SUT6"/>
<sequence length="233" mass="27338">MSSMYTYIGKPVSFCKNDISFTCKEISLDLTTAAEILNLLDIVIITDHGYILYHQQPDTLITSKIYEIMPEFKNEQNSQKFLEKSQESIKECLTRWLTPVVKWKDSHTSLLLEYLAAHKEKVLLLERRGSAAKKVRSTLWNGASIFLREKDCFRLPFQCEYKWKNLMQAYNNNDHIWCRSQIEAIIGRKHHLTVNYYIKRQNSLESVESDLDSIPETRNHGYTEYNENNLSIS</sequence>
<keyword evidence="2" id="KW-1185">Reference proteome</keyword>
<reference evidence="1" key="1">
    <citation type="submission" date="2022-08" db="EMBL/GenBank/DDBJ databases">
        <authorList>
            <person name="Kallberg Y."/>
            <person name="Tangrot J."/>
            <person name="Rosling A."/>
        </authorList>
    </citation>
    <scope>NUCLEOTIDE SEQUENCE</scope>
    <source>
        <strain evidence="1">Wild A</strain>
    </source>
</reference>
<gene>
    <name evidence="1" type="ORF">FWILDA_LOCUS10212</name>
</gene>